<feature type="compositionally biased region" description="Polar residues" evidence="1">
    <location>
        <begin position="112"/>
        <end position="126"/>
    </location>
</feature>
<protein>
    <submittedName>
        <fullName evidence="3">Nucleoside phosphatase</fullName>
    </submittedName>
</protein>
<feature type="chain" id="PRO_5006398932" evidence="2">
    <location>
        <begin position="18"/>
        <end position="665"/>
    </location>
</feature>
<comment type="caution">
    <text evidence="3">The sequence shown here is derived from an EMBL/GenBank/DDBJ whole genome shotgun (WGS) entry which is preliminary data.</text>
</comment>
<dbReference type="EMBL" id="LGUB01000578">
    <property type="protein sequence ID" value="KRH92937.1"/>
    <property type="molecule type" value="Genomic_DNA"/>
</dbReference>
<proteinExistence type="predicted"/>
<dbReference type="AlphaFoldDB" id="A0A0R0LU32"/>
<organism evidence="3 4">
    <name type="scientific">Pseudoloma neurophilia</name>
    <dbReference type="NCBI Taxonomy" id="146866"/>
    <lineage>
        <taxon>Eukaryota</taxon>
        <taxon>Fungi</taxon>
        <taxon>Fungi incertae sedis</taxon>
        <taxon>Microsporidia</taxon>
        <taxon>Pseudoloma</taxon>
    </lineage>
</organism>
<feature type="region of interest" description="Disordered" evidence="1">
    <location>
        <begin position="31"/>
        <end position="130"/>
    </location>
</feature>
<keyword evidence="2" id="KW-0732">Signal</keyword>
<sequence>MFWQIFFILTNQILTNAKVGQGNTRIGNLAKNFQSQSSKNNSPTVQGNKLENSENNSPTVQGNKLKNSENNSPTVQGNKLKNSENNSPTVQGTKLENSENNSPTVQEKKLQSSENNSLTVQDNKSPTVKEDQDSISNVIIIDSGYSSNKLNIFTFKNKKLEKSVIKFYPSFKGKNIQGIKHILNEIFFDSEEIILNKKHLEHEKMVYINKFEDIVDEQNTIQRRIQAIKRNASENIILNNTKLAFVGTEGLRFLFTDKISWQKLHTLLNQMLKDTQYTVYKPIILSGVNEGLYAFESLLYLLSQKEEEDRETCIRQGPLCDQTIKTKSSDSYLYESDSILDLYDTTEFTNELYNKLLENKPEKAFVYPIKELRNSSENLSVIKNNTVYDIKPEIKSGNESNMTPEMKSDIQSNMDYTASYIRPSTGILEMGGGSLQITFSITLNNQPIVISRSFDNLGMQKGKEVFLKYFGYNRILPKKVHFEEKSEIERNLSPQEESWHTKVADYTKFKHSSLLEERILNISEKPSCTDFNRDCINDFQNVFKITLFTMAAPVYLVNDFYLVSYYFDVLNQYKDIRRISDIVEKFNQNCIYNIHEGKFFAKNIKLYENQTVEEAHRNHCTDLSYIIFTLKALNVSEFTNLMISRSIGGFNLTWGVSKAWELNNE</sequence>
<keyword evidence="4" id="KW-1185">Reference proteome</keyword>
<dbReference type="VEuPathDB" id="MicrosporidiaDB:M153_20140002151"/>
<feature type="signal peptide" evidence="2">
    <location>
        <begin position="1"/>
        <end position="17"/>
    </location>
</feature>
<evidence type="ECO:0000256" key="2">
    <source>
        <dbReference type="SAM" id="SignalP"/>
    </source>
</evidence>
<gene>
    <name evidence="3" type="ORF">M153_20140002151</name>
</gene>
<feature type="compositionally biased region" description="Low complexity" evidence="1">
    <location>
        <begin position="31"/>
        <end position="42"/>
    </location>
</feature>
<dbReference type="Proteomes" id="UP000051530">
    <property type="component" value="Unassembled WGS sequence"/>
</dbReference>
<reference evidence="3 4" key="1">
    <citation type="submission" date="2015-07" db="EMBL/GenBank/DDBJ databases">
        <title>The genome of Pseudoloma neurophilia, a relevant intracellular parasite of the zebrafish.</title>
        <authorList>
            <person name="Ndikumana S."/>
            <person name="Pelin A."/>
            <person name="Sanders J."/>
            <person name="Corradi N."/>
        </authorList>
    </citation>
    <scope>NUCLEOTIDE SEQUENCE [LARGE SCALE GENOMIC DNA]</scope>
    <source>
        <strain evidence="3 4">MK1</strain>
    </source>
</reference>
<dbReference type="OrthoDB" id="6372431at2759"/>
<feature type="compositionally biased region" description="Polar residues" evidence="1">
    <location>
        <begin position="43"/>
        <end position="105"/>
    </location>
</feature>
<name>A0A0R0LU32_9MICR</name>
<accession>A0A0R0LU32</accession>
<evidence type="ECO:0000256" key="1">
    <source>
        <dbReference type="SAM" id="MobiDB-lite"/>
    </source>
</evidence>
<dbReference type="Gene3D" id="3.30.420.150">
    <property type="entry name" value="Exopolyphosphatase. Domain 2"/>
    <property type="match status" value="1"/>
</dbReference>
<evidence type="ECO:0000313" key="4">
    <source>
        <dbReference type="Proteomes" id="UP000051530"/>
    </source>
</evidence>
<evidence type="ECO:0000313" key="3">
    <source>
        <dbReference type="EMBL" id="KRH92937.1"/>
    </source>
</evidence>